<keyword evidence="9" id="KW-1185">Reference proteome</keyword>
<keyword evidence="5" id="KW-0812">Transmembrane</keyword>
<proteinExistence type="predicted"/>
<dbReference type="GO" id="GO:0005886">
    <property type="term" value="C:plasma membrane"/>
    <property type="evidence" value="ECO:0007669"/>
    <property type="project" value="UniProtKB-SubCell"/>
</dbReference>
<dbReference type="OrthoDB" id="5701322at2"/>
<dbReference type="PANTHER" id="PTHR33908">
    <property type="entry name" value="MANNOSYLTRANSFERASE YKCB-RELATED"/>
    <property type="match status" value="1"/>
</dbReference>
<dbReference type="AlphaFoldDB" id="A0A402CS91"/>
<dbReference type="PANTHER" id="PTHR33908:SF11">
    <property type="entry name" value="MEMBRANE PROTEIN"/>
    <property type="match status" value="1"/>
</dbReference>
<dbReference type="RefSeq" id="WP_119320229.1">
    <property type="nucleotide sequence ID" value="NZ_AP025739.1"/>
</dbReference>
<keyword evidence="4" id="KW-0808">Transferase</keyword>
<keyword evidence="2" id="KW-1003">Cell membrane</keyword>
<reference evidence="8 9" key="1">
    <citation type="journal article" date="2019" name="Int. J. Syst. Evol. Microbiol.">
        <title>Capsulimonas corticalis gen. nov., sp. nov., an aerobic capsulated bacterium, of a novel bacterial order, Capsulimonadales ord. nov., of the class Armatimonadia of the phylum Armatimonadetes.</title>
        <authorList>
            <person name="Li J."/>
            <person name="Kudo C."/>
            <person name="Tonouchi A."/>
        </authorList>
    </citation>
    <scope>NUCLEOTIDE SEQUENCE [LARGE SCALE GENOMIC DNA]</scope>
    <source>
        <strain evidence="8 9">AX-7</strain>
    </source>
</reference>
<protein>
    <submittedName>
        <fullName evidence="8">Uncharacterized protein</fullName>
    </submittedName>
</protein>
<keyword evidence="3" id="KW-0328">Glycosyltransferase</keyword>
<dbReference type="GO" id="GO:0016763">
    <property type="term" value="F:pentosyltransferase activity"/>
    <property type="evidence" value="ECO:0007669"/>
    <property type="project" value="TreeGrafter"/>
</dbReference>
<evidence type="ECO:0000313" key="9">
    <source>
        <dbReference type="Proteomes" id="UP000287394"/>
    </source>
</evidence>
<dbReference type="InterPro" id="IPR050297">
    <property type="entry name" value="LipidA_mod_glycosyltrf_83"/>
</dbReference>
<keyword evidence="7" id="KW-0472">Membrane</keyword>
<dbReference type="KEGG" id="ccot:CCAX7_003370"/>
<dbReference type="EMBL" id="AP025739">
    <property type="protein sequence ID" value="BDI28286.1"/>
    <property type="molecule type" value="Genomic_DNA"/>
</dbReference>
<accession>A0A402CS91</accession>
<evidence type="ECO:0000313" key="8">
    <source>
        <dbReference type="EMBL" id="BDI28286.1"/>
    </source>
</evidence>
<evidence type="ECO:0000256" key="6">
    <source>
        <dbReference type="ARBA" id="ARBA00022989"/>
    </source>
</evidence>
<name>A0A402CS91_9BACT</name>
<evidence type="ECO:0000256" key="2">
    <source>
        <dbReference type="ARBA" id="ARBA00022475"/>
    </source>
</evidence>
<dbReference type="Proteomes" id="UP000287394">
    <property type="component" value="Chromosome"/>
</dbReference>
<comment type="subcellular location">
    <subcellularLocation>
        <location evidence="1">Cell membrane</location>
        <topology evidence="1">Multi-pass membrane protein</topology>
    </subcellularLocation>
</comment>
<gene>
    <name evidence="8" type="ORF">CCAX7_003370</name>
</gene>
<keyword evidence="6" id="KW-1133">Transmembrane helix</keyword>
<evidence type="ECO:0000256" key="4">
    <source>
        <dbReference type="ARBA" id="ARBA00022679"/>
    </source>
</evidence>
<organism evidence="8 9">
    <name type="scientific">Capsulimonas corticalis</name>
    <dbReference type="NCBI Taxonomy" id="2219043"/>
    <lineage>
        <taxon>Bacteria</taxon>
        <taxon>Bacillati</taxon>
        <taxon>Armatimonadota</taxon>
        <taxon>Armatimonadia</taxon>
        <taxon>Capsulimonadales</taxon>
        <taxon>Capsulimonadaceae</taxon>
        <taxon>Capsulimonas</taxon>
    </lineage>
</organism>
<evidence type="ECO:0000256" key="3">
    <source>
        <dbReference type="ARBA" id="ARBA00022676"/>
    </source>
</evidence>
<evidence type="ECO:0000256" key="5">
    <source>
        <dbReference type="ARBA" id="ARBA00022692"/>
    </source>
</evidence>
<evidence type="ECO:0000256" key="1">
    <source>
        <dbReference type="ARBA" id="ARBA00004651"/>
    </source>
</evidence>
<dbReference type="GO" id="GO:0009103">
    <property type="term" value="P:lipopolysaccharide biosynthetic process"/>
    <property type="evidence" value="ECO:0007669"/>
    <property type="project" value="UniProtKB-ARBA"/>
</dbReference>
<sequence>MSENPEARRVRAIAIALVGGSFLIRFCYVFLLTQYSHYLVSDMGGYWARACRRLDGDSGSYLQWSVWPPFFHILLSGVLFLFQKLSMPSGLWLSCVVLLQIALGSLSVFWVYRIAHGVFGRERPALAVGVVYALTYPIIYFNAFLLSENTAIPLVIAAVWLLLQKTSKRFEMFYAGALLGLACGIRPADVLYAGSFLLFLWTALRRPATGDAARNWRRWAPMGTFALGFAGVVGLICLENARISSGALWGLGANGGMNFFMAQCKIGHLESHTVYQGHHFDYSFSHPQFAGERWRAKFSTEVGLQDQGYFYRMGLRQLRHLTTWRDDLWEMRKLLIGPIFPTFNDAWGFQTLDLLTRWTLAPMFLVALIAPPAARLLRRPWASREILLLWSIVALTVATCFFYGNERRFLYPTIFAAEIIVVSLACRAASSLLSRLRRARAGKTHSTRQSRS</sequence>
<evidence type="ECO:0000256" key="7">
    <source>
        <dbReference type="ARBA" id="ARBA00023136"/>
    </source>
</evidence>